<keyword evidence="2" id="KW-0732">Signal</keyword>
<evidence type="ECO:0000313" key="4">
    <source>
        <dbReference type="Proteomes" id="UP000799750"/>
    </source>
</evidence>
<keyword evidence="1" id="KW-1133">Transmembrane helix</keyword>
<sequence>MRLLHQILLSAFHTLFTTASPVDPDLPCYLPSGRLSPNTKPCLSTSGDGHSHCCDPAINACLDNGLCYVYTSGDTARESCTDSTWISTACPQYCREMGRELAYIDSGCGLVGKLFIGGQPMWCCQFYDGNCSTNGGPFPLTGGRVIPGWGPLAKDALAVSAAASTAVVTTTVVRDASATAAASETACVSGKGREKRSAMLAVGAGVGVPLVLSLGVVSVMLLSARRRVGEAAVMQKGDSGGSQETNDGLVGAVRPGRPGSANEMTVMGTHPVELDQEGMRMEMQ</sequence>
<keyword evidence="4" id="KW-1185">Reference proteome</keyword>
<gene>
    <name evidence="3" type="ORF">BU16DRAFT_622289</name>
</gene>
<feature type="signal peptide" evidence="2">
    <location>
        <begin position="1"/>
        <end position="19"/>
    </location>
</feature>
<name>A0A6A6QB66_9PEZI</name>
<keyword evidence="1" id="KW-0472">Membrane</keyword>
<evidence type="ECO:0000313" key="3">
    <source>
        <dbReference type="EMBL" id="KAF2489645.1"/>
    </source>
</evidence>
<proteinExistence type="predicted"/>
<organism evidence="3 4">
    <name type="scientific">Lophium mytilinum</name>
    <dbReference type="NCBI Taxonomy" id="390894"/>
    <lineage>
        <taxon>Eukaryota</taxon>
        <taxon>Fungi</taxon>
        <taxon>Dikarya</taxon>
        <taxon>Ascomycota</taxon>
        <taxon>Pezizomycotina</taxon>
        <taxon>Dothideomycetes</taxon>
        <taxon>Pleosporomycetidae</taxon>
        <taxon>Mytilinidiales</taxon>
        <taxon>Mytilinidiaceae</taxon>
        <taxon>Lophium</taxon>
    </lineage>
</organism>
<evidence type="ECO:0000256" key="1">
    <source>
        <dbReference type="SAM" id="Phobius"/>
    </source>
</evidence>
<feature type="chain" id="PRO_5025562841" evidence="2">
    <location>
        <begin position="20"/>
        <end position="284"/>
    </location>
</feature>
<dbReference type="EMBL" id="MU004198">
    <property type="protein sequence ID" value="KAF2489645.1"/>
    <property type="molecule type" value="Genomic_DNA"/>
</dbReference>
<evidence type="ECO:0000256" key="2">
    <source>
        <dbReference type="SAM" id="SignalP"/>
    </source>
</evidence>
<dbReference type="AlphaFoldDB" id="A0A6A6QB66"/>
<dbReference type="OrthoDB" id="5215637at2759"/>
<feature type="transmembrane region" description="Helical" evidence="1">
    <location>
        <begin position="198"/>
        <end position="222"/>
    </location>
</feature>
<reference evidence="3" key="1">
    <citation type="journal article" date="2020" name="Stud. Mycol.">
        <title>101 Dothideomycetes genomes: a test case for predicting lifestyles and emergence of pathogens.</title>
        <authorList>
            <person name="Haridas S."/>
            <person name="Albert R."/>
            <person name="Binder M."/>
            <person name="Bloem J."/>
            <person name="Labutti K."/>
            <person name="Salamov A."/>
            <person name="Andreopoulos B."/>
            <person name="Baker S."/>
            <person name="Barry K."/>
            <person name="Bills G."/>
            <person name="Bluhm B."/>
            <person name="Cannon C."/>
            <person name="Castanera R."/>
            <person name="Culley D."/>
            <person name="Daum C."/>
            <person name="Ezra D."/>
            <person name="Gonzalez J."/>
            <person name="Henrissat B."/>
            <person name="Kuo A."/>
            <person name="Liang C."/>
            <person name="Lipzen A."/>
            <person name="Lutzoni F."/>
            <person name="Magnuson J."/>
            <person name="Mondo S."/>
            <person name="Nolan M."/>
            <person name="Ohm R."/>
            <person name="Pangilinan J."/>
            <person name="Park H.-J."/>
            <person name="Ramirez L."/>
            <person name="Alfaro M."/>
            <person name="Sun H."/>
            <person name="Tritt A."/>
            <person name="Yoshinaga Y."/>
            <person name="Zwiers L.-H."/>
            <person name="Turgeon B."/>
            <person name="Goodwin S."/>
            <person name="Spatafora J."/>
            <person name="Crous P."/>
            <person name="Grigoriev I."/>
        </authorList>
    </citation>
    <scope>NUCLEOTIDE SEQUENCE</scope>
    <source>
        <strain evidence="3">CBS 269.34</strain>
    </source>
</reference>
<dbReference type="Proteomes" id="UP000799750">
    <property type="component" value="Unassembled WGS sequence"/>
</dbReference>
<keyword evidence="1" id="KW-0812">Transmembrane</keyword>
<protein>
    <submittedName>
        <fullName evidence="3">Uncharacterized protein</fullName>
    </submittedName>
</protein>
<accession>A0A6A6QB66</accession>